<organism evidence="3 4">
    <name type="scientific">Coemansia guatemalensis</name>
    <dbReference type="NCBI Taxonomy" id="2761395"/>
    <lineage>
        <taxon>Eukaryota</taxon>
        <taxon>Fungi</taxon>
        <taxon>Fungi incertae sedis</taxon>
        <taxon>Zoopagomycota</taxon>
        <taxon>Kickxellomycotina</taxon>
        <taxon>Kickxellomycetes</taxon>
        <taxon>Kickxellales</taxon>
        <taxon>Kickxellaceae</taxon>
        <taxon>Coemansia</taxon>
    </lineage>
</organism>
<dbReference type="PANTHER" id="PTHR38360">
    <property type="entry name" value="OS03G0120000 PROTEIN"/>
    <property type="match status" value="1"/>
</dbReference>
<feature type="region of interest" description="Disordered" evidence="1">
    <location>
        <begin position="393"/>
        <end position="417"/>
    </location>
</feature>
<evidence type="ECO:0000313" key="3">
    <source>
        <dbReference type="EMBL" id="KAJ2798402.1"/>
    </source>
</evidence>
<keyword evidence="2" id="KW-0472">Membrane</keyword>
<evidence type="ECO:0000256" key="1">
    <source>
        <dbReference type="SAM" id="MobiDB-lite"/>
    </source>
</evidence>
<accession>A0A9W8HQQ8</accession>
<keyword evidence="4" id="KW-1185">Reference proteome</keyword>
<evidence type="ECO:0000313" key="4">
    <source>
        <dbReference type="Proteomes" id="UP001140094"/>
    </source>
</evidence>
<dbReference type="OrthoDB" id="409848at2759"/>
<comment type="caution">
    <text evidence="3">The sequence shown here is derived from an EMBL/GenBank/DDBJ whole genome shotgun (WGS) entry which is preliminary data.</text>
</comment>
<protein>
    <recommendedName>
        <fullName evidence="5">Periplasmic binding protein</fullName>
    </recommendedName>
</protein>
<evidence type="ECO:0008006" key="5">
    <source>
        <dbReference type="Google" id="ProtNLM"/>
    </source>
</evidence>
<reference evidence="3" key="1">
    <citation type="submission" date="2022-07" db="EMBL/GenBank/DDBJ databases">
        <title>Phylogenomic reconstructions and comparative analyses of Kickxellomycotina fungi.</title>
        <authorList>
            <person name="Reynolds N.K."/>
            <person name="Stajich J.E."/>
            <person name="Barry K."/>
            <person name="Grigoriev I.V."/>
            <person name="Crous P."/>
            <person name="Smith M.E."/>
        </authorList>
    </citation>
    <scope>NUCLEOTIDE SEQUENCE</scope>
    <source>
        <strain evidence="3">NRRL 1565</strain>
    </source>
</reference>
<dbReference type="EMBL" id="JANBUO010001407">
    <property type="protein sequence ID" value="KAJ2798402.1"/>
    <property type="molecule type" value="Genomic_DNA"/>
</dbReference>
<proteinExistence type="predicted"/>
<gene>
    <name evidence="3" type="ORF">H4R20_004836</name>
</gene>
<dbReference type="AlphaFoldDB" id="A0A9W8HQQ8"/>
<dbReference type="Proteomes" id="UP001140094">
    <property type="component" value="Unassembled WGS sequence"/>
</dbReference>
<keyword evidence="2" id="KW-1133">Transmembrane helix</keyword>
<dbReference type="PANTHER" id="PTHR38360:SF1">
    <property type="entry name" value="F12P19.7"/>
    <property type="match status" value="1"/>
</dbReference>
<sequence length="475" mass="51699">MRFSIAQAAATAAGVALIHSAKPVLGACSFDEVSLLTDPGFTITINSDYKVLEDTTAKVKYGLYCDDTQPSDVKDIDRWFKVPVESVGLRIPIASGFLEALGHSDKLVAAESPGNLTNICVDASKLKTLESESTSSNDNNVNVVFSADESSDGNTSVRLPSDDSLTPLQKAEWIKFVAAFFNDEKSAESLFSGIADAYNCHWDNLQHLKDAPHAYWVQYTDRSTPSYSIIDSAYQKDLLAGAGATNDTRAALSDSSDQKAFQDAVKDAGFVFDQTELHNYGQRASEWYSAFGYEDPKNSGVGFLTSRNIWRTDGYTNKEGVSNFPEFGYVRPDLVLQDIISVLEPSYDSEYSRRWLLWLGGTNENTKVISADNYDCSKPWISTVDKCSARTDFTGDSDSGNADSGADDSDDNGGSGSGRAGKIAGGVIGAAVFVGLVIVALHYYNRHRRNARIQALAQAEYGSEGIDLRDTRRFS</sequence>
<name>A0A9W8HQQ8_9FUNG</name>
<feature type="transmembrane region" description="Helical" evidence="2">
    <location>
        <begin position="423"/>
        <end position="444"/>
    </location>
</feature>
<keyword evidence="2" id="KW-0812">Transmembrane</keyword>
<evidence type="ECO:0000256" key="2">
    <source>
        <dbReference type="SAM" id="Phobius"/>
    </source>
</evidence>